<dbReference type="RefSeq" id="XP_069227250.1">
    <property type="nucleotide sequence ID" value="XM_069375852.1"/>
</dbReference>
<sequence>MSSNAVSKKADQQVAPSRTGQVETHEESAKASASAGLNLNIFGALSGVFSGKSTKETAADGSSVEHRDDKAAMKGAGKGNLSAAGAAAASDNKKSQRAQIEDK</sequence>
<feature type="compositionally biased region" description="Basic and acidic residues" evidence="1">
    <location>
        <begin position="91"/>
        <end position="103"/>
    </location>
</feature>
<organism evidence="2 3">
    <name type="scientific">Cladosporium halotolerans</name>
    <dbReference type="NCBI Taxonomy" id="1052096"/>
    <lineage>
        <taxon>Eukaryota</taxon>
        <taxon>Fungi</taxon>
        <taxon>Dikarya</taxon>
        <taxon>Ascomycota</taxon>
        <taxon>Pezizomycotina</taxon>
        <taxon>Dothideomycetes</taxon>
        <taxon>Dothideomycetidae</taxon>
        <taxon>Cladosporiales</taxon>
        <taxon>Cladosporiaceae</taxon>
        <taxon>Cladosporium</taxon>
    </lineage>
</organism>
<dbReference type="EMBL" id="JAAQHG020000028">
    <property type="protein sequence ID" value="KAL1584144.1"/>
    <property type="molecule type" value="Genomic_DNA"/>
</dbReference>
<evidence type="ECO:0000256" key="1">
    <source>
        <dbReference type="SAM" id="MobiDB-lite"/>
    </source>
</evidence>
<protein>
    <submittedName>
        <fullName evidence="2">Uncharacterized protein</fullName>
    </submittedName>
</protein>
<keyword evidence="3" id="KW-1185">Reference proteome</keyword>
<dbReference type="AlphaFoldDB" id="A0AB34KGU1"/>
<evidence type="ECO:0000313" key="2">
    <source>
        <dbReference type="EMBL" id="KAL1584144.1"/>
    </source>
</evidence>
<evidence type="ECO:0000313" key="3">
    <source>
        <dbReference type="Proteomes" id="UP000803884"/>
    </source>
</evidence>
<comment type="caution">
    <text evidence="2">The sequence shown here is derived from an EMBL/GenBank/DDBJ whole genome shotgun (WGS) entry which is preliminary data.</text>
</comment>
<feature type="region of interest" description="Disordered" evidence="1">
    <location>
        <begin position="1"/>
        <end position="33"/>
    </location>
</feature>
<gene>
    <name evidence="2" type="ORF">WHR41_07247</name>
</gene>
<dbReference type="Proteomes" id="UP000803884">
    <property type="component" value="Unassembled WGS sequence"/>
</dbReference>
<accession>A0AB34KGU1</accession>
<feature type="compositionally biased region" description="Low complexity" evidence="1">
    <location>
        <begin position="79"/>
        <end position="90"/>
    </location>
</feature>
<feature type="region of interest" description="Disordered" evidence="1">
    <location>
        <begin position="53"/>
        <end position="103"/>
    </location>
</feature>
<reference evidence="2 3" key="1">
    <citation type="journal article" date="2020" name="Microbiol. Resour. Announc.">
        <title>Draft Genome Sequence of a Cladosporium Species Isolated from the Mesophotic Ascidian Didemnum maculosum.</title>
        <authorList>
            <person name="Gioti A."/>
            <person name="Siaperas R."/>
            <person name="Nikolaivits E."/>
            <person name="Le Goff G."/>
            <person name="Ouazzani J."/>
            <person name="Kotoulas G."/>
            <person name="Topakas E."/>
        </authorList>
    </citation>
    <scope>NUCLEOTIDE SEQUENCE [LARGE SCALE GENOMIC DNA]</scope>
    <source>
        <strain evidence="2 3">TM138-S3</strain>
    </source>
</reference>
<feature type="compositionally biased region" description="Basic and acidic residues" evidence="1">
    <location>
        <begin position="53"/>
        <end position="72"/>
    </location>
</feature>
<proteinExistence type="predicted"/>
<name>A0AB34KGU1_9PEZI</name>
<dbReference type="GeneID" id="96008690"/>